<evidence type="ECO:0000256" key="7">
    <source>
        <dbReference type="ARBA" id="ARBA00023002"/>
    </source>
</evidence>
<keyword evidence="5" id="KW-0276">Fatty acid metabolism</keyword>
<comment type="subcellular location">
    <subcellularLocation>
        <location evidence="1">Membrane</location>
        <topology evidence="1">Multi-pass membrane protein</topology>
    </subcellularLocation>
</comment>
<keyword evidence="16" id="KW-1185">Reference proteome</keyword>
<comment type="similarity">
    <text evidence="2 12">Belongs to the fatty acid desaturase type 1 family.</text>
</comment>
<reference evidence="15" key="1">
    <citation type="submission" date="2023-06" db="EMBL/GenBank/DDBJ databases">
        <authorList>
            <person name="Delattre M."/>
        </authorList>
    </citation>
    <scope>NUCLEOTIDE SEQUENCE</scope>
    <source>
        <strain evidence="15">AF72</strain>
    </source>
</reference>
<dbReference type="InterPro" id="IPR015876">
    <property type="entry name" value="Acyl-CoA_DS"/>
</dbReference>
<sequence>MCNAAQVHQPTEPEFVSVNDVDFCDREFEESKQIEESASNRFRRRAPRWVARNVLMFGILHAMALYGLYHAVFYAKWYTLAFGFATWIGSVLGVTVGAHRLWSHRSYKATFAYRAMLMVLQTISGQNSIYEWVRDHRCHHKWTDTDADPHNASRGLFFSHMGWLLQKKHEAVIQKGSQIDMSDLLHDPVVVFQKKYYFPLYIIFCFLLPSAIPVYFWGESALVSYFVAGILRYVLSLHETWTINSLAHTHGHKPYDARIRATDHHLMAMLTVGEGGHNYHHTFPSDYRTSEFTYCLNLGKLLIDLGAHFGQVQDRKVVGEEFIQKRIEANEAIFGKSEYYEHFSQSWFKSS</sequence>
<protein>
    <recommendedName>
        <fullName evidence="14">Fatty acid desaturase domain-containing protein</fullName>
    </recommendedName>
</protein>
<feature type="non-terminal residue" evidence="15">
    <location>
        <position position="1"/>
    </location>
</feature>
<dbReference type="Pfam" id="PF00487">
    <property type="entry name" value="FA_desaturase"/>
    <property type="match status" value="1"/>
</dbReference>
<organism evidence="15 16">
    <name type="scientific">Mesorhabditis spiculigera</name>
    <dbReference type="NCBI Taxonomy" id="96644"/>
    <lineage>
        <taxon>Eukaryota</taxon>
        <taxon>Metazoa</taxon>
        <taxon>Ecdysozoa</taxon>
        <taxon>Nematoda</taxon>
        <taxon>Chromadorea</taxon>
        <taxon>Rhabditida</taxon>
        <taxon>Rhabditina</taxon>
        <taxon>Rhabditomorpha</taxon>
        <taxon>Rhabditoidea</taxon>
        <taxon>Rhabditidae</taxon>
        <taxon>Mesorhabditinae</taxon>
        <taxon>Mesorhabditis</taxon>
    </lineage>
</organism>
<dbReference type="PANTHER" id="PTHR11351">
    <property type="entry name" value="ACYL-COA DESATURASE"/>
    <property type="match status" value="1"/>
</dbReference>
<feature type="transmembrane region" description="Helical" evidence="13">
    <location>
        <begin position="75"/>
        <end position="98"/>
    </location>
</feature>
<keyword evidence="4 12" id="KW-0812">Transmembrane</keyword>
<evidence type="ECO:0000256" key="8">
    <source>
        <dbReference type="ARBA" id="ARBA00023004"/>
    </source>
</evidence>
<comment type="cofactor">
    <cofactor evidence="12">
        <name>Fe(2+)</name>
        <dbReference type="ChEBI" id="CHEBI:29033"/>
    </cofactor>
</comment>
<name>A0AA36D0N2_9BILA</name>
<dbReference type="EMBL" id="CATQJA010002654">
    <property type="protein sequence ID" value="CAJ0578820.1"/>
    <property type="molecule type" value="Genomic_DNA"/>
</dbReference>
<evidence type="ECO:0000313" key="16">
    <source>
        <dbReference type="Proteomes" id="UP001177023"/>
    </source>
</evidence>
<dbReference type="PANTHER" id="PTHR11351:SF31">
    <property type="entry name" value="DESATURASE 1, ISOFORM A-RELATED"/>
    <property type="match status" value="1"/>
</dbReference>
<dbReference type="CDD" id="cd03505">
    <property type="entry name" value="Delta9-FADS-like"/>
    <property type="match status" value="1"/>
</dbReference>
<proteinExistence type="inferred from homology"/>
<evidence type="ECO:0000256" key="5">
    <source>
        <dbReference type="ARBA" id="ARBA00022832"/>
    </source>
</evidence>
<dbReference type="Proteomes" id="UP001177023">
    <property type="component" value="Unassembled WGS sequence"/>
</dbReference>
<evidence type="ECO:0000256" key="13">
    <source>
        <dbReference type="SAM" id="Phobius"/>
    </source>
</evidence>
<dbReference type="GO" id="GO:0005789">
    <property type="term" value="C:endoplasmic reticulum membrane"/>
    <property type="evidence" value="ECO:0007669"/>
    <property type="project" value="TreeGrafter"/>
</dbReference>
<feature type="transmembrane region" description="Helical" evidence="13">
    <location>
        <begin position="49"/>
        <end position="69"/>
    </location>
</feature>
<evidence type="ECO:0000313" key="15">
    <source>
        <dbReference type="EMBL" id="CAJ0578820.1"/>
    </source>
</evidence>
<evidence type="ECO:0000256" key="10">
    <source>
        <dbReference type="ARBA" id="ARBA00023136"/>
    </source>
</evidence>
<dbReference type="GO" id="GO:0005506">
    <property type="term" value="F:iron ion binding"/>
    <property type="evidence" value="ECO:0007669"/>
    <property type="project" value="TreeGrafter"/>
</dbReference>
<keyword evidence="11 12" id="KW-0275">Fatty acid biosynthesis</keyword>
<evidence type="ECO:0000256" key="4">
    <source>
        <dbReference type="ARBA" id="ARBA00022692"/>
    </source>
</evidence>
<feature type="transmembrane region" description="Helical" evidence="13">
    <location>
        <begin position="196"/>
        <end position="216"/>
    </location>
</feature>
<keyword evidence="3 12" id="KW-0444">Lipid biosynthesis</keyword>
<keyword evidence="9" id="KW-0443">Lipid metabolism</keyword>
<dbReference type="PRINTS" id="PR00075">
    <property type="entry name" value="FACDDSATRASE"/>
</dbReference>
<feature type="domain" description="Fatty acid desaturase" evidence="14">
    <location>
        <begin position="79"/>
        <end position="285"/>
    </location>
</feature>
<comment type="caution">
    <text evidence="15">The sequence shown here is derived from an EMBL/GenBank/DDBJ whole genome shotgun (WGS) entry which is preliminary data.</text>
</comment>
<keyword evidence="10 13" id="KW-0472">Membrane</keyword>
<evidence type="ECO:0000256" key="11">
    <source>
        <dbReference type="ARBA" id="ARBA00023160"/>
    </source>
</evidence>
<dbReference type="GO" id="GO:0006636">
    <property type="term" value="P:unsaturated fatty acid biosynthetic process"/>
    <property type="evidence" value="ECO:0007669"/>
    <property type="project" value="TreeGrafter"/>
</dbReference>
<evidence type="ECO:0000256" key="3">
    <source>
        <dbReference type="ARBA" id="ARBA00022516"/>
    </source>
</evidence>
<keyword evidence="7 12" id="KW-0560">Oxidoreductase</keyword>
<evidence type="ECO:0000256" key="2">
    <source>
        <dbReference type="ARBA" id="ARBA00009295"/>
    </source>
</evidence>
<evidence type="ECO:0000256" key="12">
    <source>
        <dbReference type="RuleBase" id="RU000581"/>
    </source>
</evidence>
<gene>
    <name evidence="15" type="ORF">MSPICULIGERA_LOCUS17061</name>
</gene>
<keyword evidence="8" id="KW-0408">Iron</keyword>
<accession>A0AA36D0N2</accession>
<dbReference type="AlphaFoldDB" id="A0AA36D0N2"/>
<comment type="domain">
    <text evidence="12">The histidine box domains are involved in binding the catalytic metal ions.</text>
</comment>
<evidence type="ECO:0000259" key="14">
    <source>
        <dbReference type="Pfam" id="PF00487"/>
    </source>
</evidence>
<evidence type="ECO:0000256" key="1">
    <source>
        <dbReference type="ARBA" id="ARBA00004141"/>
    </source>
</evidence>
<dbReference type="InterPro" id="IPR005804">
    <property type="entry name" value="FA_desaturase_dom"/>
</dbReference>
<dbReference type="GO" id="GO:0004768">
    <property type="term" value="F:stearoyl-CoA 9-desaturase activity"/>
    <property type="evidence" value="ECO:0007669"/>
    <property type="project" value="TreeGrafter"/>
</dbReference>
<evidence type="ECO:0000256" key="9">
    <source>
        <dbReference type="ARBA" id="ARBA00023098"/>
    </source>
</evidence>
<evidence type="ECO:0000256" key="6">
    <source>
        <dbReference type="ARBA" id="ARBA00022989"/>
    </source>
</evidence>
<keyword evidence="6 13" id="KW-1133">Transmembrane helix</keyword>